<dbReference type="EMBL" id="MLBF01000073">
    <property type="protein sequence ID" value="OLN26623.1"/>
    <property type="molecule type" value="Genomic_DNA"/>
</dbReference>
<dbReference type="Proteomes" id="UP000186102">
    <property type="component" value="Unassembled WGS sequence"/>
</dbReference>
<name>A0A1Q8QGZ6_9FIRM</name>
<sequence>MAGDAEVVVDLKIENQEKAIEAVIEKAKDNVQAAGGIRQTGIRNKRIKFSLKSSIIYK</sequence>
<accession>A0A1Q8QGZ6</accession>
<dbReference type="AlphaFoldDB" id="A0A1Q8QGZ6"/>
<evidence type="ECO:0000313" key="2">
    <source>
        <dbReference type="Proteomes" id="UP000186102"/>
    </source>
</evidence>
<protein>
    <submittedName>
        <fullName evidence="1">N-methylhydantoinase (ATP-hydrolyzing)</fullName>
    </submittedName>
</protein>
<dbReference type="STRING" id="1888891.DSOL_4905"/>
<proteinExistence type="predicted"/>
<gene>
    <name evidence="1" type="ORF">DSOL_4905</name>
</gene>
<comment type="caution">
    <text evidence="1">The sequence shown here is derived from an EMBL/GenBank/DDBJ whole genome shotgun (WGS) entry which is preliminary data.</text>
</comment>
<organism evidence="1 2">
    <name type="scientific">Desulfosporosinus metallidurans</name>
    <dbReference type="NCBI Taxonomy" id="1888891"/>
    <lineage>
        <taxon>Bacteria</taxon>
        <taxon>Bacillati</taxon>
        <taxon>Bacillota</taxon>
        <taxon>Clostridia</taxon>
        <taxon>Eubacteriales</taxon>
        <taxon>Desulfitobacteriaceae</taxon>
        <taxon>Desulfosporosinus</taxon>
    </lineage>
</organism>
<keyword evidence="2" id="KW-1185">Reference proteome</keyword>
<evidence type="ECO:0000313" key="1">
    <source>
        <dbReference type="EMBL" id="OLN26623.1"/>
    </source>
</evidence>
<reference evidence="1 2" key="1">
    <citation type="submission" date="2016-09" db="EMBL/GenBank/DDBJ databases">
        <title>Complete genome of Desulfosporosinus sp. OL.</title>
        <authorList>
            <person name="Mardanov A."/>
            <person name="Beletsky A."/>
            <person name="Panova A."/>
            <person name="Karnachuk O."/>
            <person name="Ravin N."/>
        </authorList>
    </citation>
    <scope>NUCLEOTIDE SEQUENCE [LARGE SCALE GENOMIC DNA]</scope>
    <source>
        <strain evidence="1 2">OL</strain>
    </source>
</reference>